<proteinExistence type="predicted"/>
<accession>A0AAD8G0W2</accession>
<name>A0AAD8G0W2_ACIOX</name>
<evidence type="ECO:0000256" key="1">
    <source>
        <dbReference type="SAM" id="MobiDB-lite"/>
    </source>
</evidence>
<dbReference type="AlphaFoldDB" id="A0AAD8G0W2"/>
<dbReference type="Proteomes" id="UP001230051">
    <property type="component" value="Unassembled WGS sequence"/>
</dbReference>
<comment type="caution">
    <text evidence="2">The sequence shown here is derived from an EMBL/GenBank/DDBJ whole genome shotgun (WGS) entry which is preliminary data.</text>
</comment>
<evidence type="ECO:0000313" key="2">
    <source>
        <dbReference type="EMBL" id="KAK1158972.1"/>
    </source>
</evidence>
<feature type="region of interest" description="Disordered" evidence="1">
    <location>
        <begin position="211"/>
        <end position="230"/>
    </location>
</feature>
<evidence type="ECO:0000313" key="3">
    <source>
        <dbReference type="Proteomes" id="UP001230051"/>
    </source>
</evidence>
<protein>
    <submittedName>
        <fullName evidence="2">Uncharacterized protein</fullName>
    </submittedName>
</protein>
<keyword evidence="3" id="KW-1185">Reference proteome</keyword>
<organism evidence="2 3">
    <name type="scientific">Acipenser oxyrinchus oxyrinchus</name>
    <dbReference type="NCBI Taxonomy" id="40147"/>
    <lineage>
        <taxon>Eukaryota</taxon>
        <taxon>Metazoa</taxon>
        <taxon>Chordata</taxon>
        <taxon>Craniata</taxon>
        <taxon>Vertebrata</taxon>
        <taxon>Euteleostomi</taxon>
        <taxon>Actinopterygii</taxon>
        <taxon>Chondrostei</taxon>
        <taxon>Acipenseriformes</taxon>
        <taxon>Acipenseridae</taxon>
        <taxon>Acipenser</taxon>
    </lineage>
</organism>
<dbReference type="EMBL" id="JAGXEW010000023">
    <property type="protein sequence ID" value="KAK1158972.1"/>
    <property type="molecule type" value="Genomic_DNA"/>
</dbReference>
<gene>
    <name evidence="2" type="ORF">AOXY_G22816</name>
</gene>
<sequence>MSPPLSEWELEPDPTRAAWLFKRALLSHHETGKPLNLRMDIRESLEDQERALMTFYKAPNIKWACPLKCTLEGDTAVGEGIFAAPFNCLRETLNYRLLLHAVIGRTSRQIKQLRRGLKDTMMWPLLHARADVIPLVLPSESDALYTSQMIIERITWPAMRVEEDEEEEEECSLETKCRIKGYLRRFIDSGKRNFDLVLMLCSKENPHLGLNPQSSGQESKALTTTPHCCL</sequence>
<reference evidence="2" key="1">
    <citation type="submission" date="2022-02" db="EMBL/GenBank/DDBJ databases">
        <title>Atlantic sturgeon de novo genome assembly.</title>
        <authorList>
            <person name="Stock M."/>
            <person name="Klopp C."/>
            <person name="Guiguen Y."/>
            <person name="Cabau C."/>
            <person name="Parinello H."/>
            <person name="Santidrian Yebra-Pimentel E."/>
            <person name="Kuhl H."/>
            <person name="Dirks R.P."/>
            <person name="Guessner J."/>
            <person name="Wuertz S."/>
            <person name="Du K."/>
            <person name="Schartl M."/>
        </authorList>
    </citation>
    <scope>NUCLEOTIDE SEQUENCE</scope>
    <source>
        <strain evidence="2">STURGEONOMICS-FGT-2020</strain>
        <tissue evidence="2">Whole blood</tissue>
    </source>
</reference>